<sequence length="70" mass="7572">MDGELCSLVKVSAPVPPASPRSCPWWRSFYAAPSAFFLTWLGSFNLLLLAARRRSRGQGTTAEGVDGSVK</sequence>
<feature type="non-terminal residue" evidence="2">
    <location>
        <position position="1"/>
    </location>
</feature>
<name>A0A5J9TEU5_9POAL</name>
<evidence type="ECO:0000256" key="1">
    <source>
        <dbReference type="SAM" id="Phobius"/>
    </source>
</evidence>
<keyword evidence="1" id="KW-0812">Transmembrane</keyword>
<dbReference type="Gramene" id="TVU09839">
    <property type="protein sequence ID" value="TVU09839"/>
    <property type="gene ID" value="EJB05_43336"/>
</dbReference>
<protein>
    <submittedName>
        <fullName evidence="2">Uncharacterized protein</fullName>
    </submittedName>
</protein>
<organism evidence="2 3">
    <name type="scientific">Eragrostis curvula</name>
    <name type="common">weeping love grass</name>
    <dbReference type="NCBI Taxonomy" id="38414"/>
    <lineage>
        <taxon>Eukaryota</taxon>
        <taxon>Viridiplantae</taxon>
        <taxon>Streptophyta</taxon>
        <taxon>Embryophyta</taxon>
        <taxon>Tracheophyta</taxon>
        <taxon>Spermatophyta</taxon>
        <taxon>Magnoliopsida</taxon>
        <taxon>Liliopsida</taxon>
        <taxon>Poales</taxon>
        <taxon>Poaceae</taxon>
        <taxon>PACMAD clade</taxon>
        <taxon>Chloridoideae</taxon>
        <taxon>Eragrostideae</taxon>
        <taxon>Eragrostidinae</taxon>
        <taxon>Eragrostis</taxon>
    </lineage>
</organism>
<feature type="transmembrane region" description="Helical" evidence="1">
    <location>
        <begin position="29"/>
        <end position="51"/>
    </location>
</feature>
<dbReference type="Proteomes" id="UP000324897">
    <property type="component" value="Chromosome 3"/>
</dbReference>
<dbReference type="AlphaFoldDB" id="A0A5J9TEU5"/>
<keyword evidence="3" id="KW-1185">Reference proteome</keyword>
<keyword evidence="1" id="KW-1133">Transmembrane helix</keyword>
<evidence type="ECO:0000313" key="3">
    <source>
        <dbReference type="Proteomes" id="UP000324897"/>
    </source>
</evidence>
<accession>A0A5J9TEU5</accession>
<comment type="caution">
    <text evidence="2">The sequence shown here is derived from an EMBL/GenBank/DDBJ whole genome shotgun (WGS) entry which is preliminary data.</text>
</comment>
<evidence type="ECO:0000313" key="2">
    <source>
        <dbReference type="EMBL" id="TVU09839.1"/>
    </source>
</evidence>
<keyword evidence="1" id="KW-0472">Membrane</keyword>
<reference evidence="2 3" key="1">
    <citation type="journal article" date="2019" name="Sci. Rep.">
        <title>A high-quality genome of Eragrostis curvula grass provides insights into Poaceae evolution and supports new strategies to enhance forage quality.</title>
        <authorList>
            <person name="Carballo J."/>
            <person name="Santos B.A.C.M."/>
            <person name="Zappacosta D."/>
            <person name="Garbus I."/>
            <person name="Selva J.P."/>
            <person name="Gallo C.A."/>
            <person name="Diaz A."/>
            <person name="Albertini E."/>
            <person name="Caccamo M."/>
            <person name="Echenique V."/>
        </authorList>
    </citation>
    <scope>NUCLEOTIDE SEQUENCE [LARGE SCALE GENOMIC DNA]</scope>
    <source>
        <strain evidence="3">cv. Victoria</strain>
        <tissue evidence="2">Leaf</tissue>
    </source>
</reference>
<proteinExistence type="predicted"/>
<gene>
    <name evidence="2" type="ORF">EJB05_43336</name>
</gene>
<dbReference type="EMBL" id="RWGY01000039">
    <property type="protein sequence ID" value="TVU09839.1"/>
    <property type="molecule type" value="Genomic_DNA"/>
</dbReference>